<reference evidence="1" key="1">
    <citation type="journal article" date="2015" name="Nature">
        <title>Complex archaea that bridge the gap between prokaryotes and eukaryotes.</title>
        <authorList>
            <person name="Spang A."/>
            <person name="Saw J.H."/>
            <person name="Jorgensen S.L."/>
            <person name="Zaremba-Niedzwiedzka K."/>
            <person name="Martijn J."/>
            <person name="Lind A.E."/>
            <person name="van Eijk R."/>
            <person name="Schleper C."/>
            <person name="Guy L."/>
            <person name="Ettema T.J."/>
        </authorList>
    </citation>
    <scope>NUCLEOTIDE SEQUENCE</scope>
</reference>
<sequence>MPILVGAAAVLMLAIAVGIWQFYVRRPSVEPASKEKMAFPLPDKPSIAVLPFVNMSDDPNQEYFSDGITEDLITDLSKISGLFIIARNSTFAYKGKPVKIRQVAEELGIRYVLEGSVRKAEDKVRINAQLIDATTGHHIWAERYDGKLEDV</sequence>
<accession>A0A0F8XD65</accession>
<comment type="caution">
    <text evidence="1">The sequence shown here is derived from an EMBL/GenBank/DDBJ whole genome shotgun (WGS) entry which is preliminary data.</text>
</comment>
<name>A0A0F8XD65_9ZZZZ</name>
<feature type="non-terminal residue" evidence="1">
    <location>
        <position position="151"/>
    </location>
</feature>
<gene>
    <name evidence="1" type="ORF">LCGC14_2960630</name>
</gene>
<dbReference type="SUPFAM" id="SSF52964">
    <property type="entry name" value="TolB, N-terminal domain"/>
    <property type="match status" value="1"/>
</dbReference>
<proteinExistence type="predicted"/>
<dbReference type="EMBL" id="LAZR01059915">
    <property type="protein sequence ID" value="KKK66783.1"/>
    <property type="molecule type" value="Genomic_DNA"/>
</dbReference>
<dbReference type="AlphaFoldDB" id="A0A0F8XD65"/>
<dbReference type="Gene3D" id="3.40.50.10070">
    <property type="entry name" value="TolB, N-terminal domain"/>
    <property type="match status" value="1"/>
</dbReference>
<evidence type="ECO:0000313" key="1">
    <source>
        <dbReference type="EMBL" id="KKK66783.1"/>
    </source>
</evidence>
<protein>
    <submittedName>
        <fullName evidence="1">Uncharacterized protein</fullName>
    </submittedName>
</protein>
<organism evidence="1">
    <name type="scientific">marine sediment metagenome</name>
    <dbReference type="NCBI Taxonomy" id="412755"/>
    <lineage>
        <taxon>unclassified sequences</taxon>
        <taxon>metagenomes</taxon>
        <taxon>ecological metagenomes</taxon>
    </lineage>
</organism>